<organism evidence="2 3">
    <name type="scientific">Rubinisphaera brasiliensis (strain ATCC 49424 / DSM 5305 / JCM 21570 / IAM 15109 / NBRC 103401 / IFAM 1448)</name>
    <name type="common">Planctomyces brasiliensis</name>
    <dbReference type="NCBI Taxonomy" id="756272"/>
    <lineage>
        <taxon>Bacteria</taxon>
        <taxon>Pseudomonadati</taxon>
        <taxon>Planctomycetota</taxon>
        <taxon>Planctomycetia</taxon>
        <taxon>Planctomycetales</taxon>
        <taxon>Planctomycetaceae</taxon>
        <taxon>Rubinisphaera</taxon>
    </lineage>
</organism>
<dbReference type="HOGENOM" id="CLU_062216_0_0_0"/>
<dbReference type="OrthoDB" id="263788at2"/>
<name>F0SIX0_RUBBR</name>
<dbReference type="InterPro" id="IPR027843">
    <property type="entry name" value="DUF4440"/>
</dbReference>
<gene>
    <name evidence="2" type="ordered locus">Plabr_4246</name>
</gene>
<dbReference type="InterPro" id="IPR011944">
    <property type="entry name" value="Steroid_delta5-4_isomerase"/>
</dbReference>
<dbReference type="RefSeq" id="WP_013630524.1">
    <property type="nucleotide sequence ID" value="NC_015174.1"/>
</dbReference>
<dbReference type="NCBIfam" id="TIGR02246">
    <property type="entry name" value="SgcJ/EcaC family oxidoreductase"/>
    <property type="match status" value="1"/>
</dbReference>
<protein>
    <recommendedName>
        <fullName evidence="1">DUF4440 domain-containing protein</fullName>
    </recommendedName>
</protein>
<evidence type="ECO:0000313" key="3">
    <source>
        <dbReference type="Proteomes" id="UP000006860"/>
    </source>
</evidence>
<evidence type="ECO:0000313" key="2">
    <source>
        <dbReference type="EMBL" id="ADY61819.1"/>
    </source>
</evidence>
<proteinExistence type="predicted"/>
<sequence>MWRVVAFGIALGVLLISGAQGEEKTLDEQAIVEKSVDAFAEAFNQQNVKALAELFTEEAEYVDSSGLVFHGRSVIAAEFAAAFSTREQGTTSVELVSIRPIAKDAIVEEGVSTFQPKGDGPESHTRYVAIHVKQSDDSWLIASVRELEAGEMSHNARLHALSWLLGAWHEDVDGSVVRTEWKWSENGSYLLSKFSVRQSTGESWEGSHRIGWDAERQQFRSWVFEANGGVMEGWWRQNMDGSWSVALSGVDASGIRRAVLFTYEADGPEAIRVSQSQRIVGGFSLPGSVHRIVKQPPTANVSAVDSTAEK</sequence>
<dbReference type="KEGG" id="pbs:Plabr_4246"/>
<dbReference type="Pfam" id="PF14534">
    <property type="entry name" value="DUF4440"/>
    <property type="match status" value="1"/>
</dbReference>
<accession>F0SIX0</accession>
<evidence type="ECO:0000259" key="1">
    <source>
        <dbReference type="Pfam" id="PF14534"/>
    </source>
</evidence>
<feature type="domain" description="DUF4440" evidence="1">
    <location>
        <begin position="33"/>
        <end position="141"/>
    </location>
</feature>
<dbReference type="EMBL" id="CP002546">
    <property type="protein sequence ID" value="ADY61819.1"/>
    <property type="molecule type" value="Genomic_DNA"/>
</dbReference>
<reference evidence="3" key="1">
    <citation type="submission" date="2011-02" db="EMBL/GenBank/DDBJ databases">
        <title>The complete genome of Planctomyces brasiliensis DSM 5305.</title>
        <authorList>
            <person name="Lucas S."/>
            <person name="Copeland A."/>
            <person name="Lapidus A."/>
            <person name="Bruce D."/>
            <person name="Goodwin L."/>
            <person name="Pitluck S."/>
            <person name="Kyrpides N."/>
            <person name="Mavromatis K."/>
            <person name="Pagani I."/>
            <person name="Ivanova N."/>
            <person name="Ovchinnikova G."/>
            <person name="Lu M."/>
            <person name="Detter J.C."/>
            <person name="Han C."/>
            <person name="Land M."/>
            <person name="Hauser L."/>
            <person name="Markowitz V."/>
            <person name="Cheng J.-F."/>
            <person name="Hugenholtz P."/>
            <person name="Woyke T."/>
            <person name="Wu D."/>
            <person name="Tindall B."/>
            <person name="Pomrenke H.G."/>
            <person name="Brambilla E."/>
            <person name="Klenk H.-P."/>
            <person name="Eisen J.A."/>
        </authorList>
    </citation>
    <scope>NUCLEOTIDE SEQUENCE [LARGE SCALE GENOMIC DNA]</scope>
    <source>
        <strain evidence="3">ATCC 49424 / DSM 5305 / JCM 21570 / NBRC 103401 / IFAM 1448</strain>
    </source>
</reference>
<dbReference type="Proteomes" id="UP000006860">
    <property type="component" value="Chromosome"/>
</dbReference>
<dbReference type="eggNOG" id="COG4319">
    <property type="taxonomic scope" value="Bacteria"/>
</dbReference>
<dbReference type="Gene3D" id="3.10.450.50">
    <property type="match status" value="1"/>
</dbReference>
<dbReference type="AlphaFoldDB" id="F0SIX0"/>
<dbReference type="SUPFAM" id="SSF54427">
    <property type="entry name" value="NTF2-like"/>
    <property type="match status" value="1"/>
</dbReference>
<dbReference type="InterPro" id="IPR032710">
    <property type="entry name" value="NTF2-like_dom_sf"/>
</dbReference>
<keyword evidence="3" id="KW-1185">Reference proteome</keyword>